<keyword evidence="2" id="KW-1185">Reference proteome</keyword>
<protein>
    <recommendedName>
        <fullName evidence="3">VOC domain-containing protein</fullName>
    </recommendedName>
</protein>
<gene>
    <name evidence="1" type="ORF">HD842_003363</name>
</gene>
<evidence type="ECO:0000313" key="1">
    <source>
        <dbReference type="EMBL" id="MBB6135205.1"/>
    </source>
</evidence>
<evidence type="ECO:0000313" key="2">
    <source>
        <dbReference type="Proteomes" id="UP000540787"/>
    </source>
</evidence>
<sequence>MFPSQPNPLCARKNIVSNQKQRPDIKSDKLVVIFIPVRKGMMKEMKTFYGDVLSFTIYGSEFLVNNIENIRGQLQYSEITIDIAKNSLFQFNIESNFPEYCISLRQQGVVFNLLAMTPGGYMAEIMDPCNNSILIGCDSFENNGNVDISDWNEYRRY</sequence>
<accession>A0A7X0CFF7</accession>
<dbReference type="EMBL" id="JACHBX010000003">
    <property type="protein sequence ID" value="MBB6135205.1"/>
    <property type="molecule type" value="Genomic_DNA"/>
</dbReference>
<name>A0A7X0CFF7_9BURK</name>
<proteinExistence type="predicted"/>
<dbReference type="Proteomes" id="UP000540787">
    <property type="component" value="Unassembled WGS sequence"/>
</dbReference>
<dbReference type="AlphaFoldDB" id="A0A7X0CFF7"/>
<evidence type="ECO:0008006" key="3">
    <source>
        <dbReference type="Google" id="ProtNLM"/>
    </source>
</evidence>
<comment type="caution">
    <text evidence="1">The sequence shown here is derived from an EMBL/GenBank/DDBJ whole genome shotgun (WGS) entry which is preliminary data.</text>
</comment>
<reference evidence="1 2" key="1">
    <citation type="submission" date="2020-08" db="EMBL/GenBank/DDBJ databases">
        <title>The Agave Microbiome: Exploring the role of microbial communities in plant adaptations to desert environments.</title>
        <authorList>
            <person name="Partida-Martinez L.P."/>
        </authorList>
    </citation>
    <scope>NUCLEOTIDE SEQUENCE [LARGE SCALE GENOMIC DNA]</scope>
    <source>
        <strain evidence="1 2">AT3.2</strain>
    </source>
</reference>
<organism evidence="1 2">
    <name type="scientific">Massilia aurea</name>
    <dbReference type="NCBI Taxonomy" id="373040"/>
    <lineage>
        <taxon>Bacteria</taxon>
        <taxon>Pseudomonadati</taxon>
        <taxon>Pseudomonadota</taxon>
        <taxon>Betaproteobacteria</taxon>
        <taxon>Burkholderiales</taxon>
        <taxon>Oxalobacteraceae</taxon>
        <taxon>Telluria group</taxon>
        <taxon>Massilia</taxon>
    </lineage>
</organism>
<dbReference type="RefSeq" id="WP_183555843.1">
    <property type="nucleotide sequence ID" value="NZ_JACHBX010000003.1"/>
</dbReference>